<dbReference type="InterPro" id="IPR002797">
    <property type="entry name" value="Polysacc_synth"/>
</dbReference>
<evidence type="ECO:0000256" key="3">
    <source>
        <dbReference type="ARBA" id="ARBA00022692"/>
    </source>
</evidence>
<dbReference type="PANTHER" id="PTHR30250">
    <property type="entry name" value="PST FAMILY PREDICTED COLANIC ACID TRANSPORTER"/>
    <property type="match status" value="1"/>
</dbReference>
<name>A0A6N7ZL70_9MICO</name>
<protein>
    <submittedName>
        <fullName evidence="7">Oligosaccharide flippase family protein</fullName>
    </submittedName>
</protein>
<dbReference type="GO" id="GO:0005886">
    <property type="term" value="C:plasma membrane"/>
    <property type="evidence" value="ECO:0007669"/>
    <property type="project" value="UniProtKB-SubCell"/>
</dbReference>
<dbReference type="InterPro" id="IPR050833">
    <property type="entry name" value="Poly_Biosynth_Transport"/>
</dbReference>
<keyword evidence="2" id="KW-1003">Cell membrane</keyword>
<dbReference type="Proteomes" id="UP000440668">
    <property type="component" value="Unassembled WGS sequence"/>
</dbReference>
<dbReference type="Pfam" id="PF01943">
    <property type="entry name" value="Polysacc_synt"/>
    <property type="match status" value="1"/>
</dbReference>
<feature type="transmembrane region" description="Helical" evidence="6">
    <location>
        <begin position="313"/>
        <end position="337"/>
    </location>
</feature>
<comment type="subcellular location">
    <subcellularLocation>
        <location evidence="1">Cell membrane</location>
        <topology evidence="1">Multi-pass membrane protein</topology>
    </subcellularLocation>
</comment>
<keyword evidence="3 6" id="KW-0812">Transmembrane</keyword>
<evidence type="ECO:0000256" key="4">
    <source>
        <dbReference type="ARBA" id="ARBA00022989"/>
    </source>
</evidence>
<evidence type="ECO:0000256" key="5">
    <source>
        <dbReference type="ARBA" id="ARBA00023136"/>
    </source>
</evidence>
<gene>
    <name evidence="7" type="ORF">GJV82_14615</name>
</gene>
<evidence type="ECO:0000313" key="7">
    <source>
        <dbReference type="EMBL" id="MTG90162.1"/>
    </source>
</evidence>
<comment type="caution">
    <text evidence="7">The sequence shown here is derived from an EMBL/GenBank/DDBJ whole genome shotgun (WGS) entry which is preliminary data.</text>
</comment>
<dbReference type="RefSeq" id="WP_155099732.1">
    <property type="nucleotide sequence ID" value="NZ_WMKA01000039.1"/>
</dbReference>
<evidence type="ECO:0000256" key="1">
    <source>
        <dbReference type="ARBA" id="ARBA00004651"/>
    </source>
</evidence>
<feature type="transmembrane region" description="Helical" evidence="6">
    <location>
        <begin position="165"/>
        <end position="186"/>
    </location>
</feature>
<dbReference type="PANTHER" id="PTHR30250:SF11">
    <property type="entry name" value="O-ANTIGEN TRANSPORTER-RELATED"/>
    <property type="match status" value="1"/>
</dbReference>
<evidence type="ECO:0000313" key="8">
    <source>
        <dbReference type="Proteomes" id="UP000440668"/>
    </source>
</evidence>
<reference evidence="7 8" key="1">
    <citation type="submission" date="2019-11" db="EMBL/GenBank/DDBJ databases">
        <title>Cellulosimicrobium composti sp. nov. isolated from a compost.</title>
        <authorList>
            <person name="Yang Y."/>
        </authorList>
    </citation>
    <scope>NUCLEOTIDE SEQUENCE [LARGE SCALE GENOMIC DNA]</scope>
    <source>
        <strain evidence="7 8">BIT-GX5</strain>
    </source>
</reference>
<feature type="transmembrane region" description="Helical" evidence="6">
    <location>
        <begin position="82"/>
        <end position="103"/>
    </location>
</feature>
<feature type="transmembrane region" description="Helical" evidence="6">
    <location>
        <begin position="37"/>
        <end position="61"/>
    </location>
</feature>
<dbReference type="AlphaFoldDB" id="A0A6N7ZL70"/>
<feature type="transmembrane region" description="Helical" evidence="6">
    <location>
        <begin position="279"/>
        <end position="301"/>
    </location>
</feature>
<proteinExistence type="predicted"/>
<feature type="transmembrane region" description="Helical" evidence="6">
    <location>
        <begin position="349"/>
        <end position="368"/>
    </location>
</feature>
<organism evidence="7 8">
    <name type="scientific">Cellulosimicrobium composti</name>
    <dbReference type="NCBI Taxonomy" id="2672572"/>
    <lineage>
        <taxon>Bacteria</taxon>
        <taxon>Bacillati</taxon>
        <taxon>Actinomycetota</taxon>
        <taxon>Actinomycetes</taxon>
        <taxon>Micrococcales</taxon>
        <taxon>Promicromonosporaceae</taxon>
        <taxon>Cellulosimicrobium</taxon>
    </lineage>
</organism>
<evidence type="ECO:0000256" key="2">
    <source>
        <dbReference type="ARBA" id="ARBA00022475"/>
    </source>
</evidence>
<accession>A0A6N7ZL70</accession>
<dbReference type="EMBL" id="WMKA01000039">
    <property type="protein sequence ID" value="MTG90162.1"/>
    <property type="molecule type" value="Genomic_DNA"/>
</dbReference>
<sequence>MIGAFAWLTTGRLAAAALQAVTFGALAVLVGPAELGVVGSAVAVLTVLQAVFDLGLSAYVVRTRAEAPDDGRVRAAVVLNRLTTAPLLAAALVAAWLVTAALGDGLGAAVLPLAVWAAAERNAETVAGVAIADGRASLATANLVVRRAVAAAGFAALCAAGTDPVLAYGVAMAAGSLMSVAWLNAANRTRLPEGGRAPLGHVLREARPFWVNTVAVQARTLDVPVVAATGGAVVGGLYSLASRATVPLRLVPTSLALALLPHATRAVGVAARRRVLTHLAWLVAGVAVAYLALAAWVPALVDAVPVLDEYRPAVVPVQILLLALPFGAVASVCTALLQGYGDAAFVSRAAVAMSAVCLVGAGVGAVLAGAEGAAVAFGGALVLQAALLATRLVRHHRAEDERPTRAGAPVREEVRP</sequence>
<keyword evidence="4 6" id="KW-1133">Transmembrane helix</keyword>
<feature type="transmembrane region" description="Helical" evidence="6">
    <location>
        <begin position="374"/>
        <end position="393"/>
    </location>
</feature>
<evidence type="ECO:0000256" key="6">
    <source>
        <dbReference type="SAM" id="Phobius"/>
    </source>
</evidence>
<keyword evidence="5 6" id="KW-0472">Membrane</keyword>